<dbReference type="PANTHER" id="PTHR43213:SF5">
    <property type="entry name" value="BIFUNCTIONAL DTTP_UTP PYROPHOSPHATASE_METHYLTRANSFERASE PROTEIN-RELATED"/>
    <property type="match status" value="1"/>
</dbReference>
<dbReference type="InterPro" id="IPR029001">
    <property type="entry name" value="ITPase-like_fam"/>
</dbReference>
<dbReference type="PANTHER" id="PTHR43213">
    <property type="entry name" value="BIFUNCTIONAL DTTP/UTP PYROPHOSPHATASE/METHYLTRANSFERASE PROTEIN-RELATED"/>
    <property type="match status" value="1"/>
</dbReference>
<keyword evidence="2" id="KW-0378">Hydrolase</keyword>
<dbReference type="GO" id="GO:0032259">
    <property type="term" value="P:methylation"/>
    <property type="evidence" value="ECO:0007669"/>
    <property type="project" value="UniProtKB-KW"/>
</dbReference>
<dbReference type="GO" id="GO:0008168">
    <property type="term" value="F:methyltransferase activity"/>
    <property type="evidence" value="ECO:0007669"/>
    <property type="project" value="UniProtKB-KW"/>
</dbReference>
<evidence type="ECO:0000313" key="4">
    <source>
        <dbReference type="Proteomes" id="UP000595437"/>
    </source>
</evidence>
<sequence>KAFIKMLQPFADVLRRDYEIVLSSASPRRKEILSLGLPVPFRVIPSDAEENLSKKDYLDRPMAYAMETAELKSRAVMEGLQEDGKSLLVIGSDTVIFFEGISLESRGARKMPQRKGYSMLETHLR</sequence>
<accession>A0A7T8H2R1</accession>
<dbReference type="OrthoDB" id="10267058at2759"/>
<dbReference type="AlphaFoldDB" id="A0A7T8H2R1"/>
<feature type="non-terminal residue" evidence="3">
    <location>
        <position position="1"/>
    </location>
</feature>
<comment type="cofactor">
    <cofactor evidence="1">
        <name>a divalent metal cation</name>
        <dbReference type="ChEBI" id="CHEBI:60240"/>
    </cofactor>
</comment>
<gene>
    <name evidence="3" type="ORF">FKW44_016665</name>
</gene>
<name>A0A7T8H2R1_CALRO</name>
<evidence type="ECO:0000256" key="1">
    <source>
        <dbReference type="ARBA" id="ARBA00001968"/>
    </source>
</evidence>
<keyword evidence="3" id="KW-0489">Methyltransferase</keyword>
<protein>
    <submittedName>
        <fullName evidence="3">N-acetylserotonin O-methyltransferase-like protein</fullName>
    </submittedName>
</protein>
<evidence type="ECO:0000313" key="3">
    <source>
        <dbReference type="EMBL" id="QQP42106.1"/>
    </source>
</evidence>
<reference evidence="4" key="1">
    <citation type="submission" date="2021-01" db="EMBL/GenBank/DDBJ databases">
        <title>Caligus Genome Assembly.</title>
        <authorList>
            <person name="Gallardo-Escarate C."/>
        </authorList>
    </citation>
    <scope>NUCLEOTIDE SEQUENCE [LARGE SCALE GENOMIC DNA]</scope>
</reference>
<dbReference type="GO" id="GO:0047429">
    <property type="term" value="F:nucleoside triphosphate diphosphatase activity"/>
    <property type="evidence" value="ECO:0007669"/>
    <property type="project" value="InterPro"/>
</dbReference>
<proteinExistence type="predicted"/>
<keyword evidence="4" id="KW-1185">Reference proteome</keyword>
<feature type="non-terminal residue" evidence="3">
    <location>
        <position position="125"/>
    </location>
</feature>
<dbReference type="Gene3D" id="3.90.950.10">
    <property type="match status" value="1"/>
</dbReference>
<dbReference type="InterPro" id="IPR003697">
    <property type="entry name" value="Maf-like"/>
</dbReference>
<dbReference type="Proteomes" id="UP000595437">
    <property type="component" value="Chromosome 11"/>
</dbReference>
<dbReference type="EMBL" id="CP045900">
    <property type="protein sequence ID" value="QQP42106.1"/>
    <property type="molecule type" value="Genomic_DNA"/>
</dbReference>
<dbReference type="Pfam" id="PF02545">
    <property type="entry name" value="Maf"/>
    <property type="match status" value="1"/>
</dbReference>
<keyword evidence="3" id="KW-0808">Transferase</keyword>
<organism evidence="3 4">
    <name type="scientific">Caligus rogercresseyi</name>
    <name type="common">Sea louse</name>
    <dbReference type="NCBI Taxonomy" id="217165"/>
    <lineage>
        <taxon>Eukaryota</taxon>
        <taxon>Metazoa</taxon>
        <taxon>Ecdysozoa</taxon>
        <taxon>Arthropoda</taxon>
        <taxon>Crustacea</taxon>
        <taxon>Multicrustacea</taxon>
        <taxon>Hexanauplia</taxon>
        <taxon>Copepoda</taxon>
        <taxon>Siphonostomatoida</taxon>
        <taxon>Caligidae</taxon>
        <taxon>Caligus</taxon>
    </lineage>
</organism>
<evidence type="ECO:0000256" key="2">
    <source>
        <dbReference type="ARBA" id="ARBA00022801"/>
    </source>
</evidence>
<dbReference type="SUPFAM" id="SSF52972">
    <property type="entry name" value="ITPase-like"/>
    <property type="match status" value="1"/>
</dbReference>